<organism evidence="2 3">
    <name type="scientific">Mesobacillus persicus</name>
    <dbReference type="NCBI Taxonomy" id="930146"/>
    <lineage>
        <taxon>Bacteria</taxon>
        <taxon>Bacillati</taxon>
        <taxon>Bacillota</taxon>
        <taxon>Bacilli</taxon>
        <taxon>Bacillales</taxon>
        <taxon>Bacillaceae</taxon>
        <taxon>Mesobacillus</taxon>
    </lineage>
</organism>
<evidence type="ECO:0000313" key="2">
    <source>
        <dbReference type="EMBL" id="SEN00337.1"/>
    </source>
</evidence>
<keyword evidence="1" id="KW-1133">Transmembrane helix</keyword>
<dbReference type="AlphaFoldDB" id="A0A1H8D1H1"/>
<keyword evidence="1" id="KW-0812">Transmembrane</keyword>
<feature type="transmembrane region" description="Helical" evidence="1">
    <location>
        <begin position="44"/>
        <end position="61"/>
    </location>
</feature>
<accession>A0A1H8D1H1</accession>
<feature type="transmembrane region" description="Helical" evidence="1">
    <location>
        <begin position="67"/>
        <end position="83"/>
    </location>
</feature>
<keyword evidence="3" id="KW-1185">Reference proteome</keyword>
<feature type="transmembrane region" description="Helical" evidence="1">
    <location>
        <begin position="6"/>
        <end position="23"/>
    </location>
</feature>
<dbReference type="EMBL" id="FOBW01000008">
    <property type="protein sequence ID" value="SEN00337.1"/>
    <property type="molecule type" value="Genomic_DNA"/>
</dbReference>
<gene>
    <name evidence="2" type="ORF">SAMN05192533_10811</name>
</gene>
<evidence type="ECO:0000313" key="3">
    <source>
        <dbReference type="Proteomes" id="UP000198553"/>
    </source>
</evidence>
<proteinExistence type="predicted"/>
<keyword evidence="1" id="KW-0472">Membrane</keyword>
<dbReference type="Proteomes" id="UP000198553">
    <property type="component" value="Unassembled WGS sequence"/>
</dbReference>
<evidence type="ECO:0000256" key="1">
    <source>
        <dbReference type="SAM" id="Phobius"/>
    </source>
</evidence>
<sequence length="88" mass="10506">MVEKFFYTFLSIPLLVALIWVYFHPNESGEKYKEPRFSKDVVKFITGILIFIQAISISLIFDNYFFRIVLVLGLSIFILYNLIKLYRK</sequence>
<protein>
    <recommendedName>
        <fullName evidence="4">YtpI-like protein</fullName>
    </recommendedName>
</protein>
<dbReference type="STRING" id="930146.SAMN05192533_10811"/>
<reference evidence="3" key="1">
    <citation type="submission" date="2016-10" db="EMBL/GenBank/DDBJ databases">
        <authorList>
            <person name="Varghese N."/>
            <person name="Submissions S."/>
        </authorList>
    </citation>
    <scope>NUCLEOTIDE SEQUENCE [LARGE SCALE GENOMIC DNA]</scope>
    <source>
        <strain evidence="3">B48,IBRC-M 10115,DSM 25386,CECT 8001</strain>
    </source>
</reference>
<name>A0A1H8D1H1_9BACI</name>
<evidence type="ECO:0008006" key="4">
    <source>
        <dbReference type="Google" id="ProtNLM"/>
    </source>
</evidence>